<dbReference type="GO" id="GO:0030424">
    <property type="term" value="C:axon"/>
    <property type="evidence" value="ECO:0007669"/>
    <property type="project" value="UniProtKB-SubCell"/>
</dbReference>
<evidence type="ECO:0000256" key="2">
    <source>
        <dbReference type="ARBA" id="ARBA00022490"/>
    </source>
</evidence>
<feature type="compositionally biased region" description="Basic residues" evidence="10">
    <location>
        <begin position="948"/>
        <end position="969"/>
    </location>
</feature>
<sequence>MYGSARTISNLEGSPSRSPRLPRSPRLGHRRTNSGGGGGTGKTLSMENIQSLNAAYATSGPMYLSDHEGVASTTFPKGTMTLGRATNRAVYGGRVTAMGSSPNIASAGLSHTDVLSYTDQHGGLTTSSHHHHHQVPSMLRQVRDSTMLDLQAQLKDLQRENDLLRKELDIKDSKLGSSMNSIKTFWSPELKKERVLRKEEAARMSVLKEQMRVSHEENQFLDARRTKHLQMTIQALQDELRTQRDLNHLLQQESGNRGAEHFTIELTEENFRRLQAEHDRQAKELFLLRKTLEEMELRIETQKQTLNARDESIKKLLEMLQSKGLPSKGMEEDNERTRRMAEAESQVNHLEVILDQKEKENMHLREELHRRTQLQPEPAKTKALQTVIEMKDTKIASLERNIRDLEDEIQMLKTNGVLNTEDREEEIKQIEVYKSHSKFMKNKIDQLKQELSKKESELLALQTKLETLSNQNSDCKQHIEVLKESLTAKEQRAAILQTEVDALRLRLEEKETFLNKKTKQLQDLTEEKGTLAGEIRDMKDMLEVKERKINVLQKKIENLQEQLRDKDKQLTNLKDRVKSLQTDSSNTDTALATLEEALSEKERIIERLKEQRDRDDRERLEEIESYKKENKDLKEKVNALQAELTEKESSLIDLKEHASSLASAGLKRDSKLKSLEIAIEQKKEECSKLEAQLKKQAEQLFNQMYNPMPIRNNGKQGAHEAEEEARMNPEFADRMKQLDKEASYYREECGKAQAEVDRLLEILKEVENEKNDKDKKIAELERHMKDQNKKVANLKHNQQLEKKKNAQLLEEVRRREDNMTDNSQHLQVEELMNALEKTRQELDSTKARLASTQQSLAEKEAHLANLRIERRKQLEEILEMKQEALLAAISEKDANIALLELSASKKKKTQEEVMALKREKDRLVHQLKQQTQNRMKLMADNYDDDHHHYHHHHHHHHHRSPGRPQHSNHRPSPDQDDEEGIWA</sequence>
<accession>A0A8C3KRK0</accession>
<feature type="coiled-coil region" evidence="9">
    <location>
        <begin position="735"/>
        <end position="933"/>
    </location>
</feature>
<evidence type="ECO:0000256" key="7">
    <source>
        <dbReference type="ARBA" id="ARBA00023273"/>
    </source>
</evidence>
<dbReference type="GO" id="GO:0007274">
    <property type="term" value="P:neuromuscular synaptic transmission"/>
    <property type="evidence" value="ECO:0007669"/>
    <property type="project" value="TreeGrafter"/>
</dbReference>
<keyword evidence="12" id="KW-1185">Reference proteome</keyword>
<feature type="region of interest" description="Disordered" evidence="10">
    <location>
        <begin position="1"/>
        <end position="44"/>
    </location>
</feature>
<dbReference type="PANTHER" id="PTHR18861:SF3">
    <property type="entry name" value="ERC PROTEIN 2"/>
    <property type="match status" value="1"/>
</dbReference>
<evidence type="ECO:0000256" key="8">
    <source>
        <dbReference type="ARBA" id="ARBA00034106"/>
    </source>
</evidence>
<dbReference type="Pfam" id="PF10174">
    <property type="entry name" value="Cast"/>
    <property type="match status" value="1"/>
</dbReference>
<dbReference type="InterPro" id="IPR019323">
    <property type="entry name" value="ELKS/CAST"/>
</dbReference>
<evidence type="ECO:0000256" key="1">
    <source>
        <dbReference type="ARBA" id="ARBA00004245"/>
    </source>
</evidence>
<evidence type="ECO:0000256" key="9">
    <source>
        <dbReference type="SAM" id="Coils"/>
    </source>
</evidence>
<dbReference type="SUPFAM" id="SSF57997">
    <property type="entry name" value="Tropomyosin"/>
    <property type="match status" value="1"/>
</dbReference>
<comment type="subcellular location">
    <subcellularLocation>
        <location evidence="1">Cytoplasm</location>
        <location evidence="1">Cytoskeleton</location>
    </subcellularLocation>
    <subcellularLocation>
        <location evidence="8">Presynapse</location>
    </subcellularLocation>
</comment>
<organism evidence="11 12">
    <name type="scientific">Calidris pygmaea</name>
    <name type="common">Spoon-billed sandpiper</name>
    <dbReference type="NCBI Taxonomy" id="425635"/>
    <lineage>
        <taxon>Eukaryota</taxon>
        <taxon>Metazoa</taxon>
        <taxon>Chordata</taxon>
        <taxon>Craniata</taxon>
        <taxon>Vertebrata</taxon>
        <taxon>Euteleostomi</taxon>
        <taxon>Archelosauria</taxon>
        <taxon>Archosauria</taxon>
        <taxon>Dinosauria</taxon>
        <taxon>Saurischia</taxon>
        <taxon>Theropoda</taxon>
        <taxon>Coelurosauria</taxon>
        <taxon>Aves</taxon>
        <taxon>Neognathae</taxon>
        <taxon>Neoaves</taxon>
        <taxon>Charadriiformes</taxon>
        <taxon>Scolopacidae</taxon>
        <taxon>Calidris</taxon>
    </lineage>
</organism>
<reference evidence="11" key="2">
    <citation type="submission" date="2025-09" db="UniProtKB">
        <authorList>
            <consortium name="Ensembl"/>
        </authorList>
    </citation>
    <scope>IDENTIFICATION</scope>
</reference>
<evidence type="ECO:0000256" key="3">
    <source>
        <dbReference type="ARBA" id="ARBA00022553"/>
    </source>
</evidence>
<proteinExistence type="predicted"/>
<feature type="region of interest" description="Disordered" evidence="10">
    <location>
        <begin position="944"/>
        <end position="983"/>
    </location>
</feature>
<evidence type="ECO:0000256" key="5">
    <source>
        <dbReference type="ARBA" id="ARBA00023054"/>
    </source>
</evidence>
<protein>
    <submittedName>
        <fullName evidence="11">ELKS/RAB6-interacting/CAST family member 2</fullName>
    </submittedName>
</protein>
<dbReference type="Gene3D" id="1.10.287.1490">
    <property type="match status" value="1"/>
</dbReference>
<evidence type="ECO:0000256" key="6">
    <source>
        <dbReference type="ARBA" id="ARBA00023212"/>
    </source>
</evidence>
<dbReference type="GO" id="GO:0048167">
    <property type="term" value="P:regulation of synaptic plasticity"/>
    <property type="evidence" value="ECO:0007669"/>
    <property type="project" value="TreeGrafter"/>
</dbReference>
<evidence type="ECO:0000256" key="10">
    <source>
        <dbReference type="SAM" id="MobiDB-lite"/>
    </source>
</evidence>
<feature type="compositionally biased region" description="Low complexity" evidence="10">
    <location>
        <begin position="14"/>
        <end position="25"/>
    </location>
</feature>
<name>A0A8C3KRK0_9CHAR</name>
<feature type="compositionally biased region" description="Acidic residues" evidence="10">
    <location>
        <begin position="974"/>
        <end position="983"/>
    </location>
</feature>
<dbReference type="Ensembl" id="ENSCPGT00000030563.1">
    <property type="protein sequence ID" value="ENSCPGP00000027993.1"/>
    <property type="gene ID" value="ENSCPGG00000019300.1"/>
</dbReference>
<keyword evidence="7" id="KW-0966">Cell projection</keyword>
<feature type="coiled-coil region" evidence="9">
    <location>
        <begin position="233"/>
        <end position="284"/>
    </location>
</feature>
<keyword evidence="2" id="KW-0963">Cytoplasm</keyword>
<keyword evidence="4" id="KW-0770">Synapse</keyword>
<dbReference type="GO" id="GO:0098882">
    <property type="term" value="F:structural constituent of presynaptic active zone"/>
    <property type="evidence" value="ECO:0007669"/>
    <property type="project" value="TreeGrafter"/>
</dbReference>
<feature type="coiled-coil region" evidence="9">
    <location>
        <begin position="340"/>
        <end position="703"/>
    </location>
</feature>
<keyword evidence="6" id="KW-0206">Cytoskeleton</keyword>
<dbReference type="PANTHER" id="PTHR18861">
    <property type="entry name" value="ELKS/RAB6-INTERACTING/CAST PROTEIN"/>
    <property type="match status" value="1"/>
</dbReference>
<keyword evidence="5 9" id="KW-0175">Coiled coil</keyword>
<feature type="compositionally biased region" description="Polar residues" evidence="10">
    <location>
        <begin position="1"/>
        <end position="13"/>
    </location>
</feature>
<dbReference type="FunFam" id="1.10.287.1490:FF:000013">
    <property type="entry name" value="ELKS/RAB6-interacting/CAST family member 2"/>
    <property type="match status" value="1"/>
</dbReference>
<keyword evidence="3" id="KW-0597">Phosphoprotein</keyword>
<evidence type="ECO:0000313" key="11">
    <source>
        <dbReference type="Ensembl" id="ENSCPGP00000027993.1"/>
    </source>
</evidence>
<dbReference type="GO" id="GO:0048788">
    <property type="term" value="C:cytoskeleton of presynaptic active zone"/>
    <property type="evidence" value="ECO:0007669"/>
    <property type="project" value="TreeGrafter"/>
</dbReference>
<feature type="coiled-coil region" evidence="9">
    <location>
        <begin position="147"/>
        <end position="174"/>
    </location>
</feature>
<reference evidence="11" key="1">
    <citation type="submission" date="2025-08" db="UniProtKB">
        <authorList>
            <consortium name="Ensembl"/>
        </authorList>
    </citation>
    <scope>IDENTIFICATION</scope>
</reference>
<dbReference type="Proteomes" id="UP000694419">
    <property type="component" value="Unplaced"/>
</dbReference>
<dbReference type="AlphaFoldDB" id="A0A8C3KRK0"/>
<evidence type="ECO:0000313" key="12">
    <source>
        <dbReference type="Proteomes" id="UP000694419"/>
    </source>
</evidence>
<evidence type="ECO:0000256" key="4">
    <source>
        <dbReference type="ARBA" id="ARBA00023018"/>
    </source>
</evidence>